<dbReference type="Proteomes" id="UP001271274">
    <property type="component" value="Unassembled WGS sequence"/>
</dbReference>
<dbReference type="PROSITE" id="PS50943">
    <property type="entry name" value="HTH_CROC1"/>
    <property type="match status" value="1"/>
</dbReference>
<gene>
    <name evidence="2" type="ORF">PV662_07540</name>
</gene>
<comment type="caution">
    <text evidence="2">The sequence shown here is derived from an EMBL/GenBank/DDBJ whole genome shotgun (WGS) entry which is preliminary data.</text>
</comment>
<accession>A0ABU4NA27</accession>
<evidence type="ECO:0000259" key="1">
    <source>
        <dbReference type="PROSITE" id="PS50943"/>
    </source>
</evidence>
<keyword evidence="3" id="KW-1185">Reference proteome</keyword>
<feature type="domain" description="HTH cro/C1-type" evidence="1">
    <location>
        <begin position="17"/>
        <end position="52"/>
    </location>
</feature>
<dbReference type="Gene3D" id="1.10.260.40">
    <property type="entry name" value="lambda repressor-like DNA-binding domains"/>
    <property type="match status" value="1"/>
</dbReference>
<organism evidence="2 3">
    <name type="scientific">Streptomyces europaeiscabiei</name>
    <dbReference type="NCBI Taxonomy" id="146819"/>
    <lineage>
        <taxon>Bacteria</taxon>
        <taxon>Bacillati</taxon>
        <taxon>Actinomycetota</taxon>
        <taxon>Actinomycetes</taxon>
        <taxon>Kitasatosporales</taxon>
        <taxon>Streptomycetaceae</taxon>
        <taxon>Streptomyces</taxon>
    </lineage>
</organism>
<dbReference type="InterPro" id="IPR001387">
    <property type="entry name" value="Cro/C1-type_HTH"/>
</dbReference>
<sequence length="320" mass="34793">MSAQQLSDRCAELGMPIQRSVLANLESGRRTTVNVAEVLVLAAALDVSPGELIFPVGYSQVVEILPRDKREPLFGIDWIAGIKRLGEVSVKEAHTNPVFLAREHDDLMRRFTHAFDARSAAVVRLAELYKYKGAAEAFEAVMAESQALSAQLSELDTSTQDGVDRLREMRDHSKELTARIRDLASEADLFTQAQRNAENSHVSLVSAEARLKAFRKGMRRAGWEPPLLPSEISYLEPEAPTVADLENLPVLKNGELPEETVLGERAEEGGDSSSSIEDLVQPGAASGVGLTGEFAALVADAVVERLERHGLINAARSANT</sequence>
<reference evidence="2 3" key="1">
    <citation type="journal article" date="2023" name="Microb. Genom.">
        <title>Mesoterricola silvestris gen. nov., sp. nov., Mesoterricola sediminis sp. nov., Geothrix oryzae sp. nov., Geothrix edaphica sp. nov., Geothrix rubra sp. nov., and Geothrix limicola sp. nov., six novel members of Acidobacteriota isolated from soils.</title>
        <authorList>
            <person name="Weisberg A.J."/>
            <person name="Pearce E."/>
            <person name="Kramer C.G."/>
            <person name="Chang J.H."/>
            <person name="Clarke C.R."/>
        </authorList>
    </citation>
    <scope>NUCLEOTIDE SEQUENCE [LARGE SCALE GENOMIC DNA]</scope>
    <source>
        <strain evidence="2 3">ID09-01A</strain>
    </source>
</reference>
<proteinExistence type="predicted"/>
<protein>
    <recommendedName>
        <fullName evidence="1">HTH cro/C1-type domain-containing protein</fullName>
    </recommendedName>
</protein>
<evidence type="ECO:0000313" key="3">
    <source>
        <dbReference type="Proteomes" id="UP001271274"/>
    </source>
</evidence>
<name>A0ABU4NA27_9ACTN</name>
<dbReference type="InterPro" id="IPR010982">
    <property type="entry name" value="Lambda_DNA-bd_dom_sf"/>
</dbReference>
<evidence type="ECO:0000313" key="2">
    <source>
        <dbReference type="EMBL" id="MDX3699611.1"/>
    </source>
</evidence>
<dbReference type="RefSeq" id="WP_319325267.1">
    <property type="nucleotide sequence ID" value="NZ_JARAYT010000037.1"/>
</dbReference>
<dbReference type="EMBL" id="JARAYU010000002">
    <property type="protein sequence ID" value="MDX3699611.1"/>
    <property type="molecule type" value="Genomic_DNA"/>
</dbReference>